<dbReference type="Pfam" id="PF00583">
    <property type="entry name" value="Acetyltransf_1"/>
    <property type="match status" value="1"/>
</dbReference>
<comment type="caution">
    <text evidence="2">The sequence shown here is derived from an EMBL/GenBank/DDBJ whole genome shotgun (WGS) entry which is preliminary data.</text>
</comment>
<evidence type="ECO:0000259" key="1">
    <source>
        <dbReference type="PROSITE" id="PS51186"/>
    </source>
</evidence>
<dbReference type="GO" id="GO:0016747">
    <property type="term" value="F:acyltransferase activity, transferring groups other than amino-acyl groups"/>
    <property type="evidence" value="ECO:0007669"/>
    <property type="project" value="InterPro"/>
</dbReference>
<protein>
    <recommendedName>
        <fullName evidence="1">N-acetyltransferase domain-containing protein</fullName>
    </recommendedName>
</protein>
<evidence type="ECO:0000313" key="3">
    <source>
        <dbReference type="Proteomes" id="UP000187486"/>
    </source>
</evidence>
<dbReference type="CDD" id="cd04301">
    <property type="entry name" value="NAT_SF"/>
    <property type="match status" value="1"/>
</dbReference>
<dbReference type="SUPFAM" id="SSF55729">
    <property type="entry name" value="Acyl-CoA N-acyltransferases (Nat)"/>
    <property type="match status" value="1"/>
</dbReference>
<feature type="domain" description="N-acetyltransferase" evidence="1">
    <location>
        <begin position="1"/>
        <end position="136"/>
    </location>
</feature>
<proteinExistence type="predicted"/>
<dbReference type="Gene3D" id="3.40.630.30">
    <property type="match status" value="1"/>
</dbReference>
<sequence>MRDALTADVPLLAQADSLAAAGHSGRHAEIRHWVTTADTRIAHTRGRIIGYCVTERAFFGQAFVTMLMVAENTRGLGVGARLLLDAQQRRATPKLFTSTNLSNQPMQRLLTRLGWQSAGIVYGLDDGDPELFFLAPAKTQLP</sequence>
<dbReference type="AlphaFoldDB" id="A0A1R0KFN5"/>
<dbReference type="OrthoDB" id="5638018at2"/>
<keyword evidence="3" id="KW-1185">Reference proteome</keyword>
<organism evidence="2 3">
    <name type="scientific">Amycolatopsis coloradensis</name>
    <dbReference type="NCBI Taxonomy" id="76021"/>
    <lineage>
        <taxon>Bacteria</taxon>
        <taxon>Bacillati</taxon>
        <taxon>Actinomycetota</taxon>
        <taxon>Actinomycetes</taxon>
        <taxon>Pseudonocardiales</taxon>
        <taxon>Pseudonocardiaceae</taxon>
        <taxon>Amycolatopsis</taxon>
    </lineage>
</organism>
<dbReference type="PROSITE" id="PS51186">
    <property type="entry name" value="GNAT"/>
    <property type="match status" value="1"/>
</dbReference>
<dbReference type="Proteomes" id="UP000187486">
    <property type="component" value="Unassembled WGS sequence"/>
</dbReference>
<reference evidence="2 3" key="1">
    <citation type="submission" date="2016-01" db="EMBL/GenBank/DDBJ databases">
        <title>Amycolatopsis coloradensis genome sequencing and assembly.</title>
        <authorList>
            <person name="Mayilraj S."/>
        </authorList>
    </citation>
    <scope>NUCLEOTIDE SEQUENCE [LARGE SCALE GENOMIC DNA]</scope>
    <source>
        <strain evidence="2 3">DSM 44225</strain>
    </source>
</reference>
<dbReference type="STRING" id="76021.BS329_37185"/>
<dbReference type="InterPro" id="IPR016181">
    <property type="entry name" value="Acyl_CoA_acyltransferase"/>
</dbReference>
<name>A0A1R0KFN5_9PSEU</name>
<dbReference type="EMBL" id="MQUQ01000028">
    <property type="protein sequence ID" value="OLZ44165.1"/>
    <property type="molecule type" value="Genomic_DNA"/>
</dbReference>
<accession>A0A1R0KFN5</accession>
<gene>
    <name evidence="2" type="ORF">BS329_37185</name>
</gene>
<dbReference type="InterPro" id="IPR000182">
    <property type="entry name" value="GNAT_dom"/>
</dbReference>
<evidence type="ECO:0000313" key="2">
    <source>
        <dbReference type="EMBL" id="OLZ44165.1"/>
    </source>
</evidence>